<feature type="compositionally biased region" description="Gly residues" evidence="2">
    <location>
        <begin position="713"/>
        <end position="732"/>
    </location>
</feature>
<dbReference type="PROSITE" id="PS50103">
    <property type="entry name" value="ZF_C3H1"/>
    <property type="match status" value="3"/>
</dbReference>
<dbReference type="VEuPathDB" id="CryptoDB:Cvel_24326"/>
<feature type="zinc finger region" description="C3H1-type" evidence="1">
    <location>
        <begin position="1"/>
        <end position="30"/>
    </location>
</feature>
<feature type="compositionally biased region" description="Basic and acidic residues" evidence="2">
    <location>
        <begin position="790"/>
        <end position="804"/>
    </location>
</feature>
<protein>
    <recommendedName>
        <fullName evidence="3">C3H1-type domain-containing protein</fullName>
    </recommendedName>
</protein>
<sequence>MAGKKPCEVFRRDGTLCTRGESCRYSHDKETLQSSRMTMCLYFWGPKRRCREGDLCPFAHSLGCFAGVGFDTCKHRNCYFFHGPLKAQKERKNFVLEYMEKLTSVVLNQGVEEHSHRWWFPIWEEERGASYEGRDVEEAPIEGDGDGDRYLRDQDDISEGHSLSRLPPPPRIISSDSNRPNPNPTRAMLKPNPRALRDREDRERPNGHLESSSSYQQPHEDPVAAYQYGYSVPGQASNYYDHYQERPQTLQPHPNYDAYIPDSPSPWNLAAPHQAGLSAMAPPSHIANASSRNPSPIPSVPPYTQTSPPPGSTQQPTAAAAAALNGTSAVPLGGGDLSGHGASRAHPTGVNALGVPREESRERQELHGKPAGNYVEEPRDTRSVGHSRPASPLPRGAPPVSQRPASRAPPTLRQTDADRVETVTEELKRMNDQTLKKVLAGVPCFYFLAFEECKSGNDECPLLHELPDTAEAQRDFVRAHKAALSAALADNWTAWWRPCLLDLLSSESGNQQPKQPGNKRGISQQKQTAMPSDEDQREYAGGEEEEEERDQYEEHEQRHVEEEEEEEEIEEEEVIEGGEEEEEEQEEEGSRYVPSVPRATVQREGNSHGEGHEELERYQSGELPLSFLSSRRGGSSDVGHSSSGPSGEMLRPGRERVKEELRGSDEGGHSSGRRRDGDRVRGRERGQLREREHPAGRDRERQLLRGDRERGGHGAWDGFGFRGGSRGDGGMGMRERERERDRRERERSRERERERDGDVRGYWAGGGEGRDSLRERRRDGGDYPPPRSSSDWHERGDRDGDSSGRRRYRLPSAERERERERDSALASRLAATGIWRGDNRHPPVSSISPYRGDNDVLSSSHPGAHALPPPRGLPERRGDWLLHGGGRP</sequence>
<feature type="compositionally biased region" description="Low complexity" evidence="2">
    <location>
        <begin position="312"/>
        <end position="323"/>
    </location>
</feature>
<feature type="compositionally biased region" description="Basic and acidic residues" evidence="2">
    <location>
        <begin position="812"/>
        <end position="823"/>
    </location>
</feature>
<dbReference type="AlphaFoldDB" id="A0A0G4H1N8"/>
<feature type="compositionally biased region" description="Low complexity" evidence="2">
    <location>
        <begin position="625"/>
        <end position="647"/>
    </location>
</feature>
<proteinExistence type="predicted"/>
<feature type="compositionally biased region" description="Basic and acidic residues" evidence="2">
    <location>
        <begin position="195"/>
        <end position="207"/>
    </location>
</feature>
<feature type="compositionally biased region" description="Basic and acidic residues" evidence="2">
    <location>
        <begin position="768"/>
        <end position="781"/>
    </location>
</feature>
<evidence type="ECO:0000256" key="1">
    <source>
        <dbReference type="PROSITE-ProRule" id="PRU00723"/>
    </source>
</evidence>
<evidence type="ECO:0000256" key="2">
    <source>
        <dbReference type="SAM" id="MobiDB-lite"/>
    </source>
</evidence>
<evidence type="ECO:0000313" key="4">
    <source>
        <dbReference type="EMBL" id="CEM37515.1"/>
    </source>
</evidence>
<feature type="domain" description="C3H1-type" evidence="3">
    <location>
        <begin position="443"/>
        <end position="467"/>
    </location>
</feature>
<accession>A0A0G4H1N8</accession>
<feature type="compositionally biased region" description="Basic and acidic residues" evidence="2">
    <location>
        <begin position="651"/>
        <end position="712"/>
    </location>
</feature>
<feature type="region of interest" description="Disordered" evidence="2">
    <location>
        <begin position="507"/>
        <end position="888"/>
    </location>
</feature>
<feature type="region of interest" description="Disordered" evidence="2">
    <location>
        <begin position="247"/>
        <end position="417"/>
    </location>
</feature>
<feature type="compositionally biased region" description="Pro residues" evidence="2">
    <location>
        <begin position="295"/>
        <end position="311"/>
    </location>
</feature>
<keyword evidence="1" id="KW-0863">Zinc-finger</keyword>
<dbReference type="InterPro" id="IPR000571">
    <property type="entry name" value="Znf_CCCH"/>
</dbReference>
<feature type="domain" description="C3H1-type" evidence="3">
    <location>
        <begin position="34"/>
        <end position="63"/>
    </location>
</feature>
<feature type="domain" description="C3H1-type" evidence="3">
    <location>
        <begin position="1"/>
        <end position="30"/>
    </location>
</feature>
<keyword evidence="1" id="KW-0862">Zinc</keyword>
<feature type="compositionally biased region" description="Basic and acidic residues" evidence="2">
    <location>
        <begin position="605"/>
        <end position="619"/>
    </location>
</feature>
<reference evidence="4" key="1">
    <citation type="submission" date="2014-11" db="EMBL/GenBank/DDBJ databases">
        <authorList>
            <person name="Otto D Thomas"/>
            <person name="Naeem Raeece"/>
        </authorList>
    </citation>
    <scope>NUCLEOTIDE SEQUENCE</scope>
</reference>
<feature type="zinc finger region" description="C3H1-type" evidence="1">
    <location>
        <begin position="443"/>
        <end position="467"/>
    </location>
</feature>
<feature type="compositionally biased region" description="Polar residues" evidence="2">
    <location>
        <begin position="507"/>
        <end position="530"/>
    </location>
</feature>
<feature type="compositionally biased region" description="Basic and acidic residues" evidence="2">
    <location>
        <begin position="356"/>
        <end position="368"/>
    </location>
</feature>
<dbReference type="EMBL" id="CDMZ01001783">
    <property type="protein sequence ID" value="CEM37515.1"/>
    <property type="molecule type" value="Genomic_DNA"/>
</dbReference>
<feature type="compositionally biased region" description="Acidic residues" evidence="2">
    <location>
        <begin position="562"/>
        <end position="587"/>
    </location>
</feature>
<organism evidence="4">
    <name type="scientific">Chromera velia CCMP2878</name>
    <dbReference type="NCBI Taxonomy" id="1169474"/>
    <lineage>
        <taxon>Eukaryota</taxon>
        <taxon>Sar</taxon>
        <taxon>Alveolata</taxon>
        <taxon>Colpodellida</taxon>
        <taxon>Chromeraceae</taxon>
        <taxon>Chromera</taxon>
    </lineage>
</organism>
<evidence type="ECO:0000259" key="3">
    <source>
        <dbReference type="PROSITE" id="PS50103"/>
    </source>
</evidence>
<dbReference type="GO" id="GO:0008270">
    <property type="term" value="F:zinc ion binding"/>
    <property type="evidence" value="ECO:0007669"/>
    <property type="project" value="UniProtKB-KW"/>
</dbReference>
<feature type="zinc finger region" description="C3H1-type" evidence="1">
    <location>
        <begin position="34"/>
        <end position="63"/>
    </location>
</feature>
<feature type="region of interest" description="Disordered" evidence="2">
    <location>
        <begin position="131"/>
        <end position="220"/>
    </location>
</feature>
<keyword evidence="1" id="KW-0479">Metal-binding</keyword>
<feature type="compositionally biased region" description="Basic and acidic residues" evidence="2">
    <location>
        <begin position="552"/>
        <end position="561"/>
    </location>
</feature>
<feature type="compositionally biased region" description="Basic and acidic residues" evidence="2">
    <location>
        <begin position="733"/>
        <end position="759"/>
    </location>
</feature>
<feature type="compositionally biased region" description="Basic and acidic residues" evidence="2">
    <location>
        <begin position="146"/>
        <end position="159"/>
    </location>
</feature>
<dbReference type="Gene3D" id="3.30.1370.210">
    <property type="match status" value="1"/>
</dbReference>
<feature type="compositionally biased region" description="Acidic residues" evidence="2">
    <location>
        <begin position="532"/>
        <end position="551"/>
    </location>
</feature>
<dbReference type="SMART" id="SM00356">
    <property type="entry name" value="ZnF_C3H1"/>
    <property type="match status" value="3"/>
</dbReference>
<gene>
    <name evidence="4" type="ORF">Cvel_24326</name>
</gene>
<name>A0A0G4H1N8_9ALVE</name>